<sequence>MQDEKSDAKYREILDELQVQSWQLELVISGFAIFGLFSALEPLQDLAMLKRFESQPLQSLFISTIYITCILAIFNLILHVLLRGLWIGAVGIRSVSGDIDFNQLNIAKVFKTHLKKRIGSFDKYIINLENYSSILFGVTFLIAFITIAVSLNFLIFLFFTLFLVENDFLPFELKAVLGFVLFPAFFLGHLITIIDFVIPGIVKRSPDVAKVYLPVYKIFSVLTLSFIYRPILYNLLDNKFGKKIIYSLIPIYGILLFFFSLEMNPSNFFDSSDPSSEKIGHRRNYSDLIVSEKEPLLMAGIQSKTITDPFLQVTIPYRKFLEDDIIKYDSLLKPESDERIYKSTFSFVQFEKTEDSTKITPEAYLKTINEMFQFQLDSKVIESDLIIVTNENKRLDLEMYVDLLGYRRGKHILTIKNKEFNTDSVYHKDWVAIPFWYFPENPSAVLHTSSTTKMKEIDSVVH</sequence>
<evidence type="ECO:0000313" key="2">
    <source>
        <dbReference type="EMBL" id="MFD0798057.1"/>
    </source>
</evidence>
<feature type="transmembrane region" description="Helical" evidence="1">
    <location>
        <begin position="20"/>
        <end position="40"/>
    </location>
</feature>
<name>A0ABW3B4R8_9FLAO</name>
<feature type="transmembrane region" description="Helical" evidence="1">
    <location>
        <begin position="176"/>
        <end position="202"/>
    </location>
</feature>
<dbReference type="EMBL" id="JBHTHY010000007">
    <property type="protein sequence ID" value="MFD0798057.1"/>
    <property type="molecule type" value="Genomic_DNA"/>
</dbReference>
<evidence type="ECO:0000313" key="3">
    <source>
        <dbReference type="Proteomes" id="UP001597012"/>
    </source>
</evidence>
<comment type="caution">
    <text evidence="2">The sequence shown here is derived from an EMBL/GenBank/DDBJ whole genome shotgun (WGS) entry which is preliminary data.</text>
</comment>
<keyword evidence="1" id="KW-0472">Membrane</keyword>
<keyword evidence="3" id="KW-1185">Reference proteome</keyword>
<proteinExistence type="predicted"/>
<keyword evidence="1" id="KW-1133">Transmembrane helix</keyword>
<feature type="transmembrane region" description="Helical" evidence="1">
    <location>
        <begin position="60"/>
        <end position="82"/>
    </location>
</feature>
<feature type="transmembrane region" description="Helical" evidence="1">
    <location>
        <begin position="244"/>
        <end position="261"/>
    </location>
</feature>
<feature type="transmembrane region" description="Helical" evidence="1">
    <location>
        <begin position="214"/>
        <end position="232"/>
    </location>
</feature>
<organism evidence="2 3">
    <name type="scientific">Maribacter chungangensis</name>
    <dbReference type="NCBI Taxonomy" id="1069117"/>
    <lineage>
        <taxon>Bacteria</taxon>
        <taxon>Pseudomonadati</taxon>
        <taxon>Bacteroidota</taxon>
        <taxon>Flavobacteriia</taxon>
        <taxon>Flavobacteriales</taxon>
        <taxon>Flavobacteriaceae</taxon>
        <taxon>Maribacter</taxon>
    </lineage>
</organism>
<reference evidence="3" key="1">
    <citation type="journal article" date="2019" name="Int. J. Syst. Evol. Microbiol.">
        <title>The Global Catalogue of Microorganisms (GCM) 10K type strain sequencing project: providing services to taxonomists for standard genome sequencing and annotation.</title>
        <authorList>
            <consortium name="The Broad Institute Genomics Platform"/>
            <consortium name="The Broad Institute Genome Sequencing Center for Infectious Disease"/>
            <person name="Wu L."/>
            <person name="Ma J."/>
        </authorList>
    </citation>
    <scope>NUCLEOTIDE SEQUENCE [LARGE SCALE GENOMIC DNA]</scope>
    <source>
        <strain evidence="3">CCUG 61948</strain>
    </source>
</reference>
<feature type="transmembrane region" description="Helical" evidence="1">
    <location>
        <begin position="134"/>
        <end position="164"/>
    </location>
</feature>
<evidence type="ECO:0008006" key="4">
    <source>
        <dbReference type="Google" id="ProtNLM"/>
    </source>
</evidence>
<accession>A0ABW3B4R8</accession>
<gene>
    <name evidence="2" type="ORF">ACFQZJ_11325</name>
</gene>
<dbReference type="Proteomes" id="UP001597012">
    <property type="component" value="Unassembled WGS sequence"/>
</dbReference>
<dbReference type="RefSeq" id="WP_379934618.1">
    <property type="nucleotide sequence ID" value="NZ_JBHTHY010000007.1"/>
</dbReference>
<keyword evidence="1" id="KW-0812">Transmembrane</keyword>
<protein>
    <recommendedName>
        <fullName evidence="4">DUF2868 domain-containing protein</fullName>
    </recommendedName>
</protein>
<evidence type="ECO:0000256" key="1">
    <source>
        <dbReference type="SAM" id="Phobius"/>
    </source>
</evidence>